<feature type="domain" description="VWFD" evidence="11">
    <location>
        <begin position="2038"/>
        <end position="2246"/>
    </location>
</feature>
<dbReference type="Pfam" id="PF00094">
    <property type="entry name" value="VWD"/>
    <property type="match status" value="4"/>
</dbReference>
<evidence type="ECO:0000256" key="5">
    <source>
        <dbReference type="ARBA" id="ARBA00023180"/>
    </source>
</evidence>
<feature type="compositionally biased region" description="Low complexity" evidence="9">
    <location>
        <begin position="1608"/>
        <end position="1637"/>
    </location>
</feature>
<dbReference type="CDD" id="cd06263">
    <property type="entry name" value="MAM"/>
    <property type="match status" value="4"/>
</dbReference>
<dbReference type="SMART" id="SM00832">
    <property type="entry name" value="C8"/>
    <property type="match status" value="2"/>
</dbReference>
<feature type="region of interest" description="Disordered" evidence="9">
    <location>
        <begin position="1483"/>
        <end position="1918"/>
    </location>
</feature>
<dbReference type="GO" id="GO:0005615">
    <property type="term" value="C:extracellular space"/>
    <property type="evidence" value="ECO:0007669"/>
    <property type="project" value="TreeGrafter"/>
</dbReference>
<feature type="domain" description="MAM" evidence="10">
    <location>
        <begin position="1196"/>
        <end position="1312"/>
    </location>
</feature>
<dbReference type="GO" id="GO:0031012">
    <property type="term" value="C:extracellular matrix"/>
    <property type="evidence" value="ECO:0007669"/>
    <property type="project" value="TreeGrafter"/>
</dbReference>
<keyword evidence="4" id="KW-1015">Disulfide bond</keyword>
<dbReference type="Pfam" id="PF01826">
    <property type="entry name" value="TIL"/>
    <property type="match status" value="2"/>
</dbReference>
<feature type="region of interest" description="Disordered" evidence="9">
    <location>
        <begin position="2088"/>
        <end position="2127"/>
    </location>
</feature>
<reference evidence="13" key="1">
    <citation type="submission" date="2025-08" db="UniProtKB">
        <authorList>
            <consortium name="RefSeq"/>
        </authorList>
    </citation>
    <scope>IDENTIFICATION</scope>
</reference>
<evidence type="ECO:0000256" key="1">
    <source>
        <dbReference type="ARBA" id="ARBA00004251"/>
    </source>
</evidence>
<feature type="compositionally biased region" description="Acidic residues" evidence="9">
    <location>
        <begin position="2091"/>
        <end position="2105"/>
    </location>
</feature>
<dbReference type="PANTHER" id="PTHR11339">
    <property type="entry name" value="EXTRACELLULAR MATRIX GLYCOPROTEIN RELATED"/>
    <property type="match status" value="1"/>
</dbReference>
<dbReference type="Proteomes" id="UP000504632">
    <property type="component" value="Chromosome 5"/>
</dbReference>
<feature type="domain" description="MAM" evidence="10">
    <location>
        <begin position="886"/>
        <end position="1043"/>
    </location>
</feature>
<dbReference type="PANTHER" id="PTHR11339:SF374">
    <property type="entry name" value="ZONADHESIN"/>
    <property type="match status" value="1"/>
</dbReference>
<feature type="compositionally biased region" description="Low complexity" evidence="9">
    <location>
        <begin position="1850"/>
        <end position="1908"/>
    </location>
</feature>
<feature type="non-terminal residue" evidence="13">
    <location>
        <position position="1"/>
    </location>
</feature>
<keyword evidence="2" id="KW-1003">Cell membrane</keyword>
<dbReference type="PROSITE" id="PS50060">
    <property type="entry name" value="MAM_2"/>
    <property type="match status" value="4"/>
</dbReference>
<dbReference type="InParanoid" id="A0A6J2V8W2"/>
<dbReference type="SMART" id="SM00137">
    <property type="entry name" value="MAM"/>
    <property type="match status" value="4"/>
</dbReference>
<comment type="subunit">
    <text evidence="7">Probably forms covalent oligomers.</text>
</comment>
<dbReference type="GeneID" id="115811315"/>
<keyword evidence="2" id="KW-0472">Membrane</keyword>
<feature type="compositionally biased region" description="Low complexity" evidence="9">
    <location>
        <begin position="1493"/>
        <end position="1508"/>
    </location>
</feature>
<keyword evidence="3" id="KW-0677">Repeat</keyword>
<dbReference type="Gene3D" id="2.60.120.200">
    <property type="match status" value="4"/>
</dbReference>
<dbReference type="PRINTS" id="PR00020">
    <property type="entry name" value="MAMDOMAIN"/>
</dbReference>
<keyword evidence="5" id="KW-0325">Glycoprotein</keyword>
<feature type="compositionally biased region" description="Low complexity" evidence="9">
    <location>
        <begin position="1561"/>
        <end position="1586"/>
    </location>
</feature>
<dbReference type="InterPro" id="IPR013320">
    <property type="entry name" value="ConA-like_dom_sf"/>
</dbReference>
<dbReference type="OrthoDB" id="5945029at2759"/>
<dbReference type="InterPro" id="IPR014853">
    <property type="entry name" value="VWF/SSPO/ZAN-like_Cys-rich_dom"/>
</dbReference>
<feature type="compositionally biased region" description="Low complexity" evidence="9">
    <location>
        <begin position="1517"/>
        <end position="1552"/>
    </location>
</feature>
<gene>
    <name evidence="13" type="primary">LOC115811315</name>
</gene>
<name>A0A6J2V8W2_CHACN</name>
<evidence type="ECO:0000256" key="8">
    <source>
        <dbReference type="ARBA" id="ARBA00067986"/>
    </source>
</evidence>
<comment type="subcellular location">
    <subcellularLocation>
        <location evidence="1">Cell membrane</location>
        <topology evidence="1">Single-pass type I membrane protein</topology>
    </subcellularLocation>
</comment>
<dbReference type="InterPro" id="IPR002919">
    <property type="entry name" value="TIL_dom"/>
</dbReference>
<feature type="compositionally biased region" description="Low complexity" evidence="9">
    <location>
        <begin position="1680"/>
        <end position="1739"/>
    </location>
</feature>
<feature type="compositionally biased region" description="Low complexity" evidence="9">
    <location>
        <begin position="1748"/>
        <end position="1773"/>
    </location>
</feature>
<evidence type="ECO:0000256" key="3">
    <source>
        <dbReference type="ARBA" id="ARBA00022737"/>
    </source>
</evidence>
<dbReference type="InterPro" id="IPR025615">
    <property type="entry name" value="TILa_dom"/>
</dbReference>
<evidence type="ECO:0000313" key="12">
    <source>
        <dbReference type="Proteomes" id="UP000504632"/>
    </source>
</evidence>
<feature type="domain" description="MAM" evidence="10">
    <location>
        <begin position="1329"/>
        <end position="1486"/>
    </location>
</feature>
<evidence type="ECO:0000256" key="9">
    <source>
        <dbReference type="SAM" id="MobiDB-lite"/>
    </source>
</evidence>
<evidence type="ECO:0000256" key="7">
    <source>
        <dbReference type="ARBA" id="ARBA00065625"/>
    </source>
</evidence>
<dbReference type="FunFam" id="2.10.25.10:FF:000055">
    <property type="entry name" value="alpha-tectorin isoform X1"/>
    <property type="match status" value="1"/>
</dbReference>
<protein>
    <recommendedName>
        <fullName evidence="8">Zonadhesin</fullName>
    </recommendedName>
</protein>
<organism evidence="12 13">
    <name type="scientific">Chanos chanos</name>
    <name type="common">Milkfish</name>
    <name type="synonym">Mugil chanos</name>
    <dbReference type="NCBI Taxonomy" id="29144"/>
    <lineage>
        <taxon>Eukaryota</taxon>
        <taxon>Metazoa</taxon>
        <taxon>Chordata</taxon>
        <taxon>Craniata</taxon>
        <taxon>Vertebrata</taxon>
        <taxon>Euteleostomi</taxon>
        <taxon>Actinopterygii</taxon>
        <taxon>Neopterygii</taxon>
        <taxon>Teleostei</taxon>
        <taxon>Ostariophysi</taxon>
        <taxon>Gonorynchiformes</taxon>
        <taxon>Chanidae</taxon>
        <taxon>Chanos</taxon>
    </lineage>
</organism>
<dbReference type="SMART" id="SM00216">
    <property type="entry name" value="VWD"/>
    <property type="match status" value="3"/>
</dbReference>
<dbReference type="CDD" id="cd19941">
    <property type="entry name" value="TIL"/>
    <property type="match status" value="2"/>
</dbReference>
<comment type="function">
    <text evidence="6">Binds in a species-specific manner to the zona pellucida of the egg. May be involved in gamete recognition and/or signaling.</text>
</comment>
<keyword evidence="12" id="KW-1185">Reference proteome</keyword>
<dbReference type="InterPro" id="IPR036084">
    <property type="entry name" value="Ser_inhib-like_sf"/>
</dbReference>
<feature type="compositionally biased region" description="Acidic residues" evidence="9">
    <location>
        <begin position="2112"/>
        <end position="2121"/>
    </location>
</feature>
<feature type="domain" description="MAM" evidence="10">
    <location>
        <begin position="678"/>
        <end position="835"/>
    </location>
</feature>
<feature type="compositionally biased region" description="Low complexity" evidence="9">
    <location>
        <begin position="1646"/>
        <end position="1664"/>
    </location>
</feature>
<dbReference type="SUPFAM" id="SSF49899">
    <property type="entry name" value="Concanavalin A-like lectins/glucanases"/>
    <property type="match status" value="4"/>
</dbReference>
<evidence type="ECO:0000256" key="2">
    <source>
        <dbReference type="ARBA" id="ARBA00022475"/>
    </source>
</evidence>
<dbReference type="Gene3D" id="2.10.25.10">
    <property type="entry name" value="Laminin"/>
    <property type="match status" value="2"/>
</dbReference>
<feature type="domain" description="VWFD" evidence="11">
    <location>
        <begin position="14"/>
        <end position="192"/>
    </location>
</feature>
<feature type="domain" description="VWFD" evidence="11">
    <location>
        <begin position="397"/>
        <end position="572"/>
    </location>
</feature>
<evidence type="ECO:0000256" key="6">
    <source>
        <dbReference type="ARBA" id="ARBA00057483"/>
    </source>
</evidence>
<accession>A0A6J2V8W2</accession>
<dbReference type="InterPro" id="IPR001846">
    <property type="entry name" value="VWF_type-D"/>
</dbReference>
<dbReference type="Pfam" id="PF12714">
    <property type="entry name" value="TILa"/>
    <property type="match status" value="1"/>
</dbReference>
<evidence type="ECO:0000259" key="11">
    <source>
        <dbReference type="PROSITE" id="PS51233"/>
    </source>
</evidence>
<feature type="compositionally biased region" description="Low complexity" evidence="9">
    <location>
        <begin position="1782"/>
        <end position="1807"/>
    </location>
</feature>
<dbReference type="Pfam" id="PF08742">
    <property type="entry name" value="C8"/>
    <property type="match status" value="2"/>
</dbReference>
<proteinExistence type="predicted"/>
<evidence type="ECO:0000313" key="13">
    <source>
        <dbReference type="RefSeq" id="XP_030629325.1"/>
    </source>
</evidence>
<dbReference type="GO" id="GO:0005886">
    <property type="term" value="C:plasma membrane"/>
    <property type="evidence" value="ECO:0007669"/>
    <property type="project" value="UniProtKB-SubCell"/>
</dbReference>
<evidence type="ECO:0000259" key="10">
    <source>
        <dbReference type="PROSITE" id="PS50060"/>
    </source>
</evidence>
<dbReference type="InterPro" id="IPR050780">
    <property type="entry name" value="Mucin_vWF_Thrombospondin_sf"/>
</dbReference>
<dbReference type="Pfam" id="PF00629">
    <property type="entry name" value="MAM"/>
    <property type="match status" value="4"/>
</dbReference>
<dbReference type="InterPro" id="IPR000998">
    <property type="entry name" value="MAM_dom"/>
</dbReference>
<feature type="compositionally biased region" description="Polar residues" evidence="9">
    <location>
        <begin position="1594"/>
        <end position="1607"/>
    </location>
</feature>
<sequence length="2261" mass="250052">CGQVDSSNQTNIYGTCSVDSDPRYTTFDGVNFRFVGPCTYVLAKVCDNSELLPTFVVEAQNEKRGDSSISSIQRVNVNIQGLRVSMLKRDRHRVMVNGIWKSLPVSLSRDAITIVRNRSLVLLETNFGLMVSYSRRGAVKVTVPDVYSNKLCGMCGNFNHIPDDDYARPNGSQSEDAQVLGLSWTSPDAPCDAPVLPRECPAEEELEYASEVHCGVLLSQDGPFAACLNELSTEKFHRNCVYDMCASHGDQEILCDSLQIFAETCQKAGIILPAWRNSSLCPLVCGENSHYNACASGCPESCSALDAPEVCGTCEERCECDDGFMLSAGRCVPAEDCGCWVDGQHYERGMTFMDTRCERTCECAGMGNVLCSATSCTANEICTVRDGVRGCFPSDPVTCHVYGDPHYVTFDGKAYSFRGTCNYTIAKTCGPSQVQFSITARNEGRDHTSSSFLNSVALEVQGFHIAIRRSKMVYVNGDLVNLPVTLNTSVTVFQKNPYVQVDTMFGLRVLFDGDSNLFVQVDERYRGETCGLCGTYSDSQFDDFVTPDGDTIADKYLFASSWNANDEEWSCSNGSPTDPECSPEVLNEARVECSSLYGDVFSACHFFVPPQIYVDSCVSDHCATEGDLVQLCTSLEAYEAACQMAEVDLGDWKNSTVCARLPPTDPPTTPPPPASCPLNCNFDRDECGWEQLVQDSFDWTRWSGSTPTDHSGPTGDHTTGSGHYMYTEGDGVYHGDSARMISPLCQAPGTHCLSFWYHMFGQATAMKLSVYLIEHETYTKIWTKSDNQGDLWHKAEVQVTAEGPFQVVFEGRRGTSEFSDVAIDDISLHRGLCSDLLPPVVHTTAQQPDLISTLPPEETVSQDAGLNSTSSSFVRQSRRPHPVCSIACDFENDICSWNQLLTDVFDWTRQQGSTPTPLTGPSTDHTSGSGHYLYIEGNEATNGDTARLLSSECPDPVPQCLEFWYHMYGSADTMGLTVYLLQGSLAQSVWSMRNNQGDLWHRALVDLRPEENFRIIFEGRRGTDDRSDVAVDDISLYRGTCAGKFPPSYKYHTTLHSQVQQQSDLHRQQSDLTHLLQQQTDLHRLQSDLKHLLQLQSDLYRPQSDLKLLLQLQSDLHRAQSDLKHLLQLQSDLHRLQLDQTDQLQLQSDLHRLQLDLKHQLQLQLDQQLNAQRGYHQPTHLLLYLPKQVSVYTYIEFGGHYMYTEGDGVYHGDSARMISPPCQAPGTHCLSFWYHMFGQAVDMKLSVYQVEHNTYTKIWTKSNNQGDLWHKVEVQITAEGPFQISVEGIRGSSALSDMAWDDVAITFGECKGSSIPDPGPTDPHPVCNLGCSFDHHLCAWSQMMTDSFDWTWQNGSTPTLMTGPSYDHTSGSGGYLYIEADGRYNGDTARLVSSECPDPVPQCLEFWYHMYGTADTMGLTVYLLQGSLAQSVWSMRNNQGDLWHRALVDLRPEENFQIIFEGRRGTDDRSDVAVDDISLYRGTCADIPPPGPATTTTVRPPQTTVRPGTPAPTTVRPPQTTVAPETPAPTTVRPETPAPTTVRPPQTTVRPETPAPTTVRPPQTTVAPETPAPTTVRPPQTTVRPETPAPTTVRPPQSTVAPETPASTTVRPPQTTVRPETPAPTTVRPPQTTVRPETPAPTTVRPPQTTVAPETPAPTTVSPPQTTVGPETPAPTTVKPPQTTVAPETPAPTTVRPPQTTVRPETPAPTTVRPPQTTVRPETPAPTTVRPPQTTVRPETPAPTTVKPPQTTVAPETPAPTTVRPPQTTVRPETPAPTTVRPPQTTAAPETPAPTTVRPPQTTVRPETPAPTTVRPPQTTAAPETPAPTTVRPPQTTVRPETSAPTTVRPPQTTVAPETPAPTTVRPPQTTVRPETPAPTTVRPPQTTVRPETSAPTTVRPPQTTVRPETPRPTPSCPRNSHYTDCMPACQPTCKHLHGQPDCNADEPCVQGCVCDDGFILKKRTCVPIRECGCQDDQGNKYYFDQVWYEDHCSRRCECEEEDGRGEIECDEEYECDDDDVCLMDEDGQFSCVSTDFSECSVDDDSEYRTFDDMKHEFEGEHSYVLVQTTRLPQNLPDVYVVGINKVVSDQDSDKDHDDDDDDDNSSSRSDEDSDEDDDSEEHGSRGRLREMKIRVYNHTVVFKKNRKVVVDGAQVRLPVSPSAGLKIREHSSRLYLTTDFGLTVEFNGKGKAEIVLPHTYKKKVGGLCGNFDGKKKNDMMKPDGEQAKSEKEFGESWRVTEERLFIRRKRSTLLRTITRA</sequence>
<dbReference type="SUPFAM" id="SSF57567">
    <property type="entry name" value="Serine protease inhibitors"/>
    <property type="match status" value="2"/>
</dbReference>
<dbReference type="FunFam" id="2.60.120.200:FF:000128">
    <property type="entry name" value="enteropeptidase isoform X2"/>
    <property type="match status" value="2"/>
</dbReference>
<dbReference type="RefSeq" id="XP_030629325.1">
    <property type="nucleotide sequence ID" value="XM_030773465.1"/>
</dbReference>
<feature type="compositionally biased region" description="Low complexity" evidence="9">
    <location>
        <begin position="1816"/>
        <end position="1840"/>
    </location>
</feature>
<dbReference type="PROSITE" id="PS51233">
    <property type="entry name" value="VWFD"/>
    <property type="match status" value="3"/>
</dbReference>
<evidence type="ECO:0000256" key="4">
    <source>
        <dbReference type="ARBA" id="ARBA00023157"/>
    </source>
</evidence>